<gene>
    <name evidence="4" type="ORF">C7B82_20480</name>
</gene>
<reference evidence="4 5" key="2">
    <citation type="submission" date="2018-03" db="EMBL/GenBank/DDBJ databases">
        <title>The ancient ancestry and fast evolution of plastids.</title>
        <authorList>
            <person name="Moore K.R."/>
            <person name="Magnabosco C."/>
            <person name="Momper L."/>
            <person name="Gold D.A."/>
            <person name="Bosak T."/>
            <person name="Fournier G.P."/>
        </authorList>
    </citation>
    <scope>NUCLEOTIDE SEQUENCE [LARGE SCALE GENOMIC DNA]</scope>
    <source>
        <strain evidence="4 5">ULC18</strain>
    </source>
</reference>
<dbReference type="Proteomes" id="UP000239576">
    <property type="component" value="Unassembled WGS sequence"/>
</dbReference>
<dbReference type="PANTHER" id="PTHR47485:SF1">
    <property type="entry name" value="THYLAKOID LUMENAL 17.4 KDA PROTEIN, CHLOROPLASTIC"/>
    <property type="match status" value="1"/>
</dbReference>
<evidence type="ECO:0000313" key="5">
    <source>
        <dbReference type="Proteomes" id="UP000239576"/>
    </source>
</evidence>
<dbReference type="Gene3D" id="3.40.50.300">
    <property type="entry name" value="P-loop containing nucleotide triphosphate hydrolases"/>
    <property type="match status" value="1"/>
</dbReference>
<dbReference type="InterPro" id="IPR007111">
    <property type="entry name" value="NACHT_NTPase"/>
</dbReference>
<feature type="domain" description="NACHT N-terminal Helical" evidence="3">
    <location>
        <begin position="19"/>
        <end position="219"/>
    </location>
</feature>
<organism evidence="4 5">
    <name type="scientific">Stenomitos frigidus ULC18</name>
    <dbReference type="NCBI Taxonomy" id="2107698"/>
    <lineage>
        <taxon>Bacteria</taxon>
        <taxon>Bacillati</taxon>
        <taxon>Cyanobacteriota</taxon>
        <taxon>Cyanophyceae</taxon>
        <taxon>Leptolyngbyales</taxon>
        <taxon>Leptolyngbyaceae</taxon>
        <taxon>Stenomitos</taxon>
    </lineage>
</organism>
<dbReference type="Pfam" id="PF00805">
    <property type="entry name" value="Pentapeptide"/>
    <property type="match status" value="4"/>
</dbReference>
<protein>
    <submittedName>
        <fullName evidence="4">Uncharacterized protein</fullName>
    </submittedName>
</protein>
<evidence type="ECO:0000256" key="1">
    <source>
        <dbReference type="ARBA" id="ARBA00022737"/>
    </source>
</evidence>
<comment type="caution">
    <text evidence="4">The sequence shown here is derived from an EMBL/GenBank/DDBJ whole genome shotgun (WGS) entry which is preliminary data.</text>
</comment>
<proteinExistence type="predicted"/>
<dbReference type="InterPro" id="IPR001646">
    <property type="entry name" value="5peptide_repeat"/>
</dbReference>
<dbReference type="OrthoDB" id="473122at2"/>
<accession>A0A2T1E0G2</accession>
<evidence type="ECO:0000259" key="3">
    <source>
        <dbReference type="Pfam" id="PF22735"/>
    </source>
</evidence>
<dbReference type="AlphaFoldDB" id="A0A2T1E0G2"/>
<sequence length="1011" mass="112729">MNTGSGFSVSKPISAWNRPLKANFKDLFKALGKGVINGAIGKWEGVAGDLVEASVAVGLAADPGQIAWLLIYRSLDRAITRLLKDNKELLVRQPEDLSSLCEHIDWSLERTELTINQDFFRTPKQLPILNAFKVPLTAWLESFVEKPVEAKGISDRLPTYFVFALHEEWRARAKDYECLKTQLDTPFTKASEREQAWLRYRALLQQQVEEPMFLEAFGLKQVYVPLCAYYTRKKQPGQETGYRIGLDRPEEERVVVDLSAALQAWVDEADREDAIRVICGGPGCGKSSFTKILAATLAETAQVPVLYIPLHLFDLSAELDKAVGAFVQSDPDGLLPPNPLEREQAEPRVLLIFDGLDELAKQGKVGIEAAQQFVREAQKQLYRLNQRTTRLQILISGRDVAVQANSVEFQREGQILHILPYFVPVHERTQYVDDHKLLADDHRDRWWQNYGIVSGRAYTGLPKELDQGNLIEITGQPLLNYLVALSYGQGRLSISETTNLNEIYTDLLRAIHERGWASRRQHPSLQGVTLDNFVRILEEVALSSWHGDGRTTTVREIESHCASSDGLRRLLDIFQEGAQAGVTRLLTAFYFRQSGLQSDGEKTFEFTHKSFGEYLTAKRIVRGIGRIHNEMQSHQQDLDQGWNARQALKHWAMLCGPSLMDEYLFRFLCDEIQLQPRERISQWQKTLSALMGTMLKAGMPMEELKLQTYYEEHRQARNAEESLLAALNACARHTQEISHIAWSSPETFGSWLIRIQGQRTNWEKNTLAVSCLGWLDLANCNLIGQDLTNGSLTGAYLERAALERTRLNGANLEGANLNGANLNGASMVGTNLEEANLNEAQLNGANLSEANLERARLSGASLERTGLIEANLIESWLEEAWLNGADLSEASLQGARLNKASLVEVNLNDAWLEGANLNGAKLNGSNLERAWLEGSNLSSASLEGANLNGAKLNGARLNEANLNGASLSGAILNGANLQSVVWNKETRWDNSNGLNAAINVPEALKEKLGLS</sequence>
<keyword evidence="5" id="KW-1185">Reference proteome</keyword>
<dbReference type="InterPro" id="IPR027417">
    <property type="entry name" value="P-loop_NTPase"/>
</dbReference>
<evidence type="ECO:0000259" key="2">
    <source>
        <dbReference type="Pfam" id="PF05729"/>
    </source>
</evidence>
<evidence type="ECO:0000313" key="4">
    <source>
        <dbReference type="EMBL" id="PSB26199.1"/>
    </source>
</evidence>
<dbReference type="Pfam" id="PF05729">
    <property type="entry name" value="NACHT"/>
    <property type="match status" value="1"/>
</dbReference>
<dbReference type="RefSeq" id="WP_106258164.1">
    <property type="nucleotide sequence ID" value="NZ_CAWNSW010000045.1"/>
</dbReference>
<reference evidence="5" key="1">
    <citation type="submission" date="2018-02" db="EMBL/GenBank/DDBJ databases">
        <authorList>
            <person name="Moore K."/>
            <person name="Momper L."/>
        </authorList>
    </citation>
    <scope>NUCLEOTIDE SEQUENCE [LARGE SCALE GENOMIC DNA]</scope>
    <source>
        <strain evidence="5">ULC18</strain>
    </source>
</reference>
<dbReference type="InterPro" id="IPR054568">
    <property type="entry name" value="NNH3"/>
</dbReference>
<feature type="domain" description="NACHT" evidence="2">
    <location>
        <begin position="277"/>
        <end position="418"/>
    </location>
</feature>
<dbReference type="Pfam" id="PF22735">
    <property type="entry name" value="NNH3"/>
    <property type="match status" value="1"/>
</dbReference>
<dbReference type="EMBL" id="PVWK01000111">
    <property type="protein sequence ID" value="PSB26199.1"/>
    <property type="molecule type" value="Genomic_DNA"/>
</dbReference>
<keyword evidence="1" id="KW-0677">Repeat</keyword>
<dbReference type="SUPFAM" id="SSF141571">
    <property type="entry name" value="Pentapeptide repeat-like"/>
    <property type="match status" value="2"/>
</dbReference>
<dbReference type="PANTHER" id="PTHR47485">
    <property type="entry name" value="THYLAKOID LUMENAL 17.4 KDA PROTEIN, CHLOROPLASTIC"/>
    <property type="match status" value="1"/>
</dbReference>
<name>A0A2T1E0G2_9CYAN</name>
<dbReference type="SUPFAM" id="SSF52540">
    <property type="entry name" value="P-loop containing nucleoside triphosphate hydrolases"/>
    <property type="match status" value="1"/>
</dbReference>
<dbReference type="Gene3D" id="2.160.20.80">
    <property type="entry name" value="E3 ubiquitin-protein ligase SopA"/>
    <property type="match status" value="2"/>
</dbReference>